<dbReference type="SUPFAM" id="SSF56214">
    <property type="entry name" value="4'-phosphopantetheinyl transferase"/>
    <property type="match status" value="1"/>
</dbReference>
<proteinExistence type="inferred from homology"/>
<dbReference type="GO" id="GO:0008897">
    <property type="term" value="F:holo-[acyl-carrier-protein] synthase activity"/>
    <property type="evidence" value="ECO:0007669"/>
    <property type="project" value="InterPro"/>
</dbReference>
<dbReference type="InterPro" id="IPR037143">
    <property type="entry name" value="4-PPantetheinyl_Trfase_dom_sf"/>
</dbReference>
<evidence type="ECO:0000313" key="5">
    <source>
        <dbReference type="Proteomes" id="UP000543030"/>
    </source>
</evidence>
<dbReference type="Gene3D" id="3.90.470.20">
    <property type="entry name" value="4'-phosphopantetheinyl transferase domain"/>
    <property type="match status" value="1"/>
</dbReference>
<gene>
    <name evidence="4" type="ORF">HNQ50_002909</name>
</gene>
<comment type="similarity">
    <text evidence="1">Belongs to the P-Pant transferase superfamily. Gsp/Sfp/HetI/AcpT family.</text>
</comment>
<accession>A0A840RIV3</accession>
<sequence length="214" mass="23530">MPVVTIALFQDIHTLPDDALLALPWSDATRARLAQISHVPRQRQLMLGRLLLLHIARTVASPALQLADLIEREEASPCFAGWPTLAMSISHTASWLGVAVAHAAGLQLGLDLEQARPRKVLALARHACDEADLAWVASADAASQSERFYRLWTLREAAYKGGLRQHVYGAPAMHEYVTNPQPSHHGGLLPDQLYWAVSCNTAVDVRFVRPELAL</sequence>
<evidence type="ECO:0000313" key="4">
    <source>
        <dbReference type="EMBL" id="MBB5192172.1"/>
    </source>
</evidence>
<keyword evidence="5" id="KW-1185">Reference proteome</keyword>
<dbReference type="EMBL" id="JACHHN010000005">
    <property type="protein sequence ID" value="MBB5192172.1"/>
    <property type="molecule type" value="Genomic_DNA"/>
</dbReference>
<dbReference type="PANTHER" id="PTHR12215">
    <property type="entry name" value="PHOSPHOPANTETHEINE TRANSFERASE"/>
    <property type="match status" value="1"/>
</dbReference>
<comment type="caution">
    <text evidence="4">The sequence shown here is derived from an EMBL/GenBank/DDBJ whole genome shotgun (WGS) entry which is preliminary data.</text>
</comment>
<dbReference type="AlphaFoldDB" id="A0A840RIV3"/>
<keyword evidence="2 4" id="KW-0808">Transferase</keyword>
<evidence type="ECO:0000259" key="3">
    <source>
        <dbReference type="Pfam" id="PF01648"/>
    </source>
</evidence>
<dbReference type="InterPro" id="IPR008278">
    <property type="entry name" value="4-PPantetheinyl_Trfase_dom"/>
</dbReference>
<dbReference type="Pfam" id="PF01648">
    <property type="entry name" value="ACPS"/>
    <property type="match status" value="1"/>
</dbReference>
<evidence type="ECO:0000256" key="2">
    <source>
        <dbReference type="ARBA" id="ARBA00022679"/>
    </source>
</evidence>
<dbReference type="GO" id="GO:0019878">
    <property type="term" value="P:lysine biosynthetic process via aminoadipic acid"/>
    <property type="evidence" value="ECO:0007669"/>
    <property type="project" value="TreeGrafter"/>
</dbReference>
<dbReference type="InterPro" id="IPR050559">
    <property type="entry name" value="P-Pant_transferase_sf"/>
</dbReference>
<feature type="domain" description="4'-phosphopantetheinyl transferase" evidence="3">
    <location>
        <begin position="108"/>
        <end position="160"/>
    </location>
</feature>
<name>A0A840RIV3_9NEIS</name>
<organism evidence="4 5">
    <name type="scientific">Silvimonas terrae</name>
    <dbReference type="NCBI Taxonomy" id="300266"/>
    <lineage>
        <taxon>Bacteria</taxon>
        <taxon>Pseudomonadati</taxon>
        <taxon>Pseudomonadota</taxon>
        <taxon>Betaproteobacteria</taxon>
        <taxon>Neisseriales</taxon>
        <taxon>Chitinibacteraceae</taxon>
        <taxon>Silvimonas</taxon>
    </lineage>
</organism>
<dbReference type="GO" id="GO:0005829">
    <property type="term" value="C:cytosol"/>
    <property type="evidence" value="ECO:0007669"/>
    <property type="project" value="TreeGrafter"/>
</dbReference>
<evidence type="ECO:0000256" key="1">
    <source>
        <dbReference type="ARBA" id="ARBA00010990"/>
    </source>
</evidence>
<dbReference type="RefSeq" id="WP_184101844.1">
    <property type="nucleotide sequence ID" value="NZ_JACHHN010000005.1"/>
</dbReference>
<protein>
    <submittedName>
        <fullName evidence="4">4'-phosphopantetheinyl transferase</fullName>
        <ecNumber evidence="4">2.7.8.-</ecNumber>
    </submittedName>
</protein>
<dbReference type="Proteomes" id="UP000543030">
    <property type="component" value="Unassembled WGS sequence"/>
</dbReference>
<reference evidence="4 5" key="1">
    <citation type="submission" date="2020-08" db="EMBL/GenBank/DDBJ databases">
        <title>Genomic Encyclopedia of Type Strains, Phase IV (KMG-IV): sequencing the most valuable type-strain genomes for metagenomic binning, comparative biology and taxonomic classification.</title>
        <authorList>
            <person name="Goeker M."/>
        </authorList>
    </citation>
    <scope>NUCLEOTIDE SEQUENCE [LARGE SCALE GENOMIC DNA]</scope>
    <source>
        <strain evidence="4 5">DSM 18233</strain>
    </source>
</reference>
<dbReference type="PANTHER" id="PTHR12215:SF10">
    <property type="entry name" value="L-AMINOADIPATE-SEMIALDEHYDE DEHYDROGENASE-PHOSPHOPANTETHEINYL TRANSFERASE"/>
    <property type="match status" value="1"/>
</dbReference>
<dbReference type="GO" id="GO:0000287">
    <property type="term" value="F:magnesium ion binding"/>
    <property type="evidence" value="ECO:0007669"/>
    <property type="project" value="InterPro"/>
</dbReference>
<dbReference type="EC" id="2.7.8.-" evidence="4"/>